<accession>A0A151SCY0</accession>
<proteinExistence type="predicted"/>
<dbReference type="EMBL" id="KQ483421">
    <property type="protein sequence ID" value="KYP52633.1"/>
    <property type="molecule type" value="Genomic_DNA"/>
</dbReference>
<evidence type="ECO:0000313" key="2">
    <source>
        <dbReference type="Proteomes" id="UP000075243"/>
    </source>
</evidence>
<gene>
    <name evidence="1" type="ORF">KK1_025374</name>
</gene>
<name>A0A151SCY0_CAJCA</name>
<sequence>MFVPAGKIHAARTQYMAATFTVQSFPLGLGPGNVMEIVSRIAMAGRVRVLHLFSHHVEAKAQCRVAVAVTDGTVLGFRC</sequence>
<protein>
    <submittedName>
        <fullName evidence="1">Uncharacterized protein</fullName>
    </submittedName>
</protein>
<keyword evidence="2" id="KW-1185">Reference proteome</keyword>
<reference evidence="1" key="1">
    <citation type="journal article" date="2012" name="Nat. Biotechnol.">
        <title>Draft genome sequence of pigeonpea (Cajanus cajan), an orphan legume crop of resource-poor farmers.</title>
        <authorList>
            <person name="Varshney R.K."/>
            <person name="Chen W."/>
            <person name="Li Y."/>
            <person name="Bharti A.K."/>
            <person name="Saxena R.K."/>
            <person name="Schlueter J.A."/>
            <person name="Donoghue M.T."/>
            <person name="Azam S."/>
            <person name="Fan G."/>
            <person name="Whaley A.M."/>
            <person name="Farmer A.D."/>
            <person name="Sheridan J."/>
            <person name="Iwata A."/>
            <person name="Tuteja R."/>
            <person name="Penmetsa R.V."/>
            <person name="Wu W."/>
            <person name="Upadhyaya H.D."/>
            <person name="Yang S.P."/>
            <person name="Shah T."/>
            <person name="Saxena K.B."/>
            <person name="Michael T."/>
            <person name="McCombie W.R."/>
            <person name="Yang B."/>
            <person name="Zhang G."/>
            <person name="Yang H."/>
            <person name="Wang J."/>
            <person name="Spillane C."/>
            <person name="Cook D.R."/>
            <person name="May G.D."/>
            <person name="Xu X."/>
            <person name="Jackson S.A."/>
        </authorList>
    </citation>
    <scope>NUCLEOTIDE SEQUENCE [LARGE SCALE GENOMIC DNA]</scope>
</reference>
<dbReference type="OMA" id="DSEITCT"/>
<dbReference type="AlphaFoldDB" id="A0A151SCY0"/>
<dbReference type="Proteomes" id="UP000075243">
    <property type="component" value="Unassembled WGS sequence"/>
</dbReference>
<dbReference type="STRING" id="3821.A0A151SCY0"/>
<evidence type="ECO:0000313" key="1">
    <source>
        <dbReference type="EMBL" id="KYP52633.1"/>
    </source>
</evidence>
<dbReference type="Gramene" id="C.cajan_24012.t">
    <property type="protein sequence ID" value="C.cajan_24012.t.cds1"/>
    <property type="gene ID" value="C.cajan_24012"/>
</dbReference>
<organism evidence="1 2">
    <name type="scientific">Cajanus cajan</name>
    <name type="common">Pigeon pea</name>
    <name type="synonym">Cajanus indicus</name>
    <dbReference type="NCBI Taxonomy" id="3821"/>
    <lineage>
        <taxon>Eukaryota</taxon>
        <taxon>Viridiplantae</taxon>
        <taxon>Streptophyta</taxon>
        <taxon>Embryophyta</taxon>
        <taxon>Tracheophyta</taxon>
        <taxon>Spermatophyta</taxon>
        <taxon>Magnoliopsida</taxon>
        <taxon>eudicotyledons</taxon>
        <taxon>Gunneridae</taxon>
        <taxon>Pentapetalae</taxon>
        <taxon>rosids</taxon>
        <taxon>fabids</taxon>
        <taxon>Fabales</taxon>
        <taxon>Fabaceae</taxon>
        <taxon>Papilionoideae</taxon>
        <taxon>50 kb inversion clade</taxon>
        <taxon>NPAAA clade</taxon>
        <taxon>indigoferoid/millettioid clade</taxon>
        <taxon>Phaseoleae</taxon>
        <taxon>Cajanus</taxon>
    </lineage>
</organism>